<accession>A0ABW1Z301</accession>
<dbReference type="RefSeq" id="WP_132443249.1">
    <property type="nucleotide sequence ID" value="NZ_JBHSWA010000001.1"/>
</dbReference>
<name>A0ABW1Z301_9RHOB</name>
<gene>
    <name evidence="1" type="ORF">ACFQAU_14395</name>
</gene>
<evidence type="ECO:0008006" key="3">
    <source>
        <dbReference type="Google" id="ProtNLM"/>
    </source>
</evidence>
<protein>
    <recommendedName>
        <fullName evidence="3">Transcriptional regulator</fullName>
    </recommendedName>
</protein>
<reference evidence="2" key="1">
    <citation type="journal article" date="2019" name="Int. J. Syst. Evol. Microbiol.">
        <title>The Global Catalogue of Microorganisms (GCM) 10K type strain sequencing project: providing services to taxonomists for standard genome sequencing and annotation.</title>
        <authorList>
            <consortium name="The Broad Institute Genomics Platform"/>
            <consortium name="The Broad Institute Genome Sequencing Center for Infectious Disease"/>
            <person name="Wu L."/>
            <person name="Ma J."/>
        </authorList>
    </citation>
    <scope>NUCLEOTIDE SEQUENCE [LARGE SCALE GENOMIC DNA]</scope>
    <source>
        <strain evidence="2">NBRC 111368</strain>
    </source>
</reference>
<evidence type="ECO:0000313" key="2">
    <source>
        <dbReference type="Proteomes" id="UP001596403"/>
    </source>
</evidence>
<keyword evidence="2" id="KW-1185">Reference proteome</keyword>
<dbReference type="EMBL" id="JBHSWA010000001">
    <property type="protein sequence ID" value="MFC6642712.1"/>
    <property type="molecule type" value="Genomic_DNA"/>
</dbReference>
<evidence type="ECO:0000313" key="1">
    <source>
        <dbReference type="EMBL" id="MFC6642712.1"/>
    </source>
</evidence>
<sequence length="143" mass="15818">MHKHFLEMPLERLCAKALFELKTAGERITSADLAASAHDRLRLAGWAASVGGDIDLRQAGSALTPIISLLERETDCETVGHRNIFCGSIDPEEGDVGEVVAIRILTERGERIQRCCDRLRRVQHMLQVIEARLAAETAVMSQL</sequence>
<dbReference type="Proteomes" id="UP001596403">
    <property type="component" value="Unassembled WGS sequence"/>
</dbReference>
<organism evidence="1 2">
    <name type="scientific">Sulfitobacter profundi</name>
    <dbReference type="NCBI Taxonomy" id="2679961"/>
    <lineage>
        <taxon>Bacteria</taxon>
        <taxon>Pseudomonadati</taxon>
        <taxon>Pseudomonadota</taxon>
        <taxon>Alphaproteobacteria</taxon>
        <taxon>Rhodobacterales</taxon>
        <taxon>Roseobacteraceae</taxon>
        <taxon>Sulfitobacter</taxon>
    </lineage>
</organism>
<proteinExistence type="predicted"/>
<comment type="caution">
    <text evidence="1">The sequence shown here is derived from an EMBL/GenBank/DDBJ whole genome shotgun (WGS) entry which is preliminary data.</text>
</comment>